<protein>
    <submittedName>
        <fullName evidence="1">Uncharacterized protein</fullName>
    </submittedName>
</protein>
<gene>
    <name evidence="1" type="ORF">Bca52824_017819</name>
</gene>
<accession>A0A8X8AYR3</accession>
<proteinExistence type="predicted"/>
<sequence length="177" mass="19605">MMWVLIDSKIAVKKKKKATGDAEKSNHIHYCRKVSSEMLNAYEVGNDNKAKRYEGRDSRVKVGSIYSSFKTLSTITGAVERTVGQATTLNFSNTKGTLFSFFILSNIIKVLPSPLELTIIDPFMSSIYHLDLAIADKSDEAVLVGFDGEMTKLTNIRAPEAEHSTLISTCHDVRVIA</sequence>
<name>A0A8X8AYR3_BRACI</name>
<dbReference type="AlphaFoldDB" id="A0A8X8AYR3"/>
<organism evidence="1 2">
    <name type="scientific">Brassica carinata</name>
    <name type="common">Ethiopian mustard</name>
    <name type="synonym">Abyssinian cabbage</name>
    <dbReference type="NCBI Taxonomy" id="52824"/>
    <lineage>
        <taxon>Eukaryota</taxon>
        <taxon>Viridiplantae</taxon>
        <taxon>Streptophyta</taxon>
        <taxon>Embryophyta</taxon>
        <taxon>Tracheophyta</taxon>
        <taxon>Spermatophyta</taxon>
        <taxon>Magnoliopsida</taxon>
        <taxon>eudicotyledons</taxon>
        <taxon>Gunneridae</taxon>
        <taxon>Pentapetalae</taxon>
        <taxon>rosids</taxon>
        <taxon>malvids</taxon>
        <taxon>Brassicales</taxon>
        <taxon>Brassicaceae</taxon>
        <taxon>Brassiceae</taxon>
        <taxon>Brassica</taxon>
    </lineage>
</organism>
<keyword evidence="2" id="KW-1185">Reference proteome</keyword>
<evidence type="ECO:0000313" key="1">
    <source>
        <dbReference type="EMBL" id="KAG2314697.1"/>
    </source>
</evidence>
<dbReference type="Proteomes" id="UP000886595">
    <property type="component" value="Unassembled WGS sequence"/>
</dbReference>
<comment type="caution">
    <text evidence="1">The sequence shown here is derived from an EMBL/GenBank/DDBJ whole genome shotgun (WGS) entry which is preliminary data.</text>
</comment>
<dbReference type="EMBL" id="JAAMPC010000004">
    <property type="protein sequence ID" value="KAG2314697.1"/>
    <property type="molecule type" value="Genomic_DNA"/>
</dbReference>
<evidence type="ECO:0000313" key="2">
    <source>
        <dbReference type="Proteomes" id="UP000886595"/>
    </source>
</evidence>
<reference evidence="1 2" key="1">
    <citation type="submission" date="2020-02" db="EMBL/GenBank/DDBJ databases">
        <authorList>
            <person name="Ma Q."/>
            <person name="Huang Y."/>
            <person name="Song X."/>
            <person name="Pei D."/>
        </authorList>
    </citation>
    <scope>NUCLEOTIDE SEQUENCE [LARGE SCALE GENOMIC DNA]</scope>
    <source>
        <strain evidence="1">Sxm20200214</strain>
        <tissue evidence="1">Leaf</tissue>
    </source>
</reference>